<evidence type="ECO:0000256" key="1">
    <source>
        <dbReference type="ARBA" id="ARBA00010139"/>
    </source>
</evidence>
<dbReference type="Pfam" id="PF00743">
    <property type="entry name" value="FMO-like"/>
    <property type="match status" value="1"/>
</dbReference>
<proteinExistence type="inferred from homology"/>
<reference evidence="5 6" key="1">
    <citation type="submission" date="2020-09" db="EMBL/GenBank/DDBJ databases">
        <title>Actinomycete isolated from the Camponotus japonicus Mayr.</title>
        <authorList>
            <person name="Gong X."/>
        </authorList>
    </citation>
    <scope>NUCLEOTIDE SEQUENCE [LARGE SCALE GENOMIC DNA]</scope>
    <source>
        <strain evidence="5 6">2C-HV3</strain>
    </source>
</reference>
<evidence type="ECO:0000313" key="6">
    <source>
        <dbReference type="Proteomes" id="UP000653231"/>
    </source>
</evidence>
<sequence>MAAVTGDPDPAEPPERHAHIIVIGGGLAGVAAAVRFRLKGWDDFLILERGDDVGGTWRDNTYPGAACDVPSHLYSYSFALNPDWTRSFSEQTEIQDYIRKVAHRYDIRRRHVFGCEVTDARWNDAAGRWELRTSKGRFTAAILVGAWGALCEPALPDIPGLDTFGGPIFHSARWSHEADLTGKKVAVIGTGASAVQIVPAIADQVAELRVYQRTAPWILPRLERRYTKAERLAFRRLPFYRRLVRSVLYWAHEAQVVGLARRPMLLKPVERLSRAKLRYEVRDPEVRRRLTPDYRLGCKRILLSNSYYPAFNREHVRLVTTRIDKVGVDAIATADGGLHDTDAIILATGFQVTDSPTYRKIFGRHGRSLCEVFDDVGRKCYKGTAVAGFPNLFILVGPNTGLGHNSMIFMIECQVNYLVDAVETMRRRRIRSVEVRADAQDRFSRTLQDKLSRSVWNTGRCSSWYMDKHGANTTMWPGFSYEFRQVTRTFDLDAYHTSHAETP</sequence>
<dbReference type="PANTHER" id="PTHR42877">
    <property type="entry name" value="L-ORNITHINE N(5)-MONOOXYGENASE-RELATED"/>
    <property type="match status" value="1"/>
</dbReference>
<dbReference type="PANTHER" id="PTHR42877:SF4">
    <property type="entry name" value="FAD_NAD(P)-BINDING DOMAIN-CONTAINING PROTEIN-RELATED"/>
    <property type="match status" value="1"/>
</dbReference>
<dbReference type="InterPro" id="IPR036188">
    <property type="entry name" value="FAD/NAD-bd_sf"/>
</dbReference>
<dbReference type="InterPro" id="IPR020946">
    <property type="entry name" value="Flavin_mOase-like"/>
</dbReference>
<keyword evidence="4" id="KW-0560">Oxidoreductase</keyword>
<organism evidence="5 6">
    <name type="scientific">Microbispora bryophytorum subsp. camponoti</name>
    <dbReference type="NCBI Taxonomy" id="1677852"/>
    <lineage>
        <taxon>Bacteria</taxon>
        <taxon>Bacillati</taxon>
        <taxon>Actinomycetota</taxon>
        <taxon>Actinomycetes</taxon>
        <taxon>Streptosporangiales</taxon>
        <taxon>Streptosporangiaceae</taxon>
        <taxon>Microbispora</taxon>
    </lineage>
</organism>
<comment type="caution">
    <text evidence="5">The sequence shown here is derived from an EMBL/GenBank/DDBJ whole genome shotgun (WGS) entry which is preliminary data.</text>
</comment>
<dbReference type="PRINTS" id="PR00411">
    <property type="entry name" value="PNDRDTASEI"/>
</dbReference>
<evidence type="ECO:0000256" key="2">
    <source>
        <dbReference type="ARBA" id="ARBA00022630"/>
    </source>
</evidence>
<accession>A0ABR8LCF4</accession>
<dbReference type="SUPFAM" id="SSF51905">
    <property type="entry name" value="FAD/NAD(P)-binding domain"/>
    <property type="match status" value="2"/>
</dbReference>
<comment type="similarity">
    <text evidence="1">Belongs to the FAD-binding monooxygenase family.</text>
</comment>
<protein>
    <submittedName>
        <fullName evidence="5">NAD(P)/FAD-dependent oxidoreductase</fullName>
    </submittedName>
</protein>
<keyword evidence="2" id="KW-0285">Flavoprotein</keyword>
<keyword evidence="6" id="KW-1185">Reference proteome</keyword>
<dbReference type="Proteomes" id="UP000653231">
    <property type="component" value="Unassembled WGS sequence"/>
</dbReference>
<keyword evidence="3" id="KW-0274">FAD</keyword>
<dbReference type="Gene3D" id="3.50.50.60">
    <property type="entry name" value="FAD/NAD(P)-binding domain"/>
    <property type="match status" value="2"/>
</dbReference>
<dbReference type="EMBL" id="JACXRZ010000030">
    <property type="protein sequence ID" value="MBD3147392.1"/>
    <property type="molecule type" value="Genomic_DNA"/>
</dbReference>
<name>A0ABR8LCF4_9ACTN</name>
<evidence type="ECO:0000313" key="5">
    <source>
        <dbReference type="EMBL" id="MBD3147392.1"/>
    </source>
</evidence>
<dbReference type="PRINTS" id="PR00368">
    <property type="entry name" value="FADPNR"/>
</dbReference>
<evidence type="ECO:0000256" key="3">
    <source>
        <dbReference type="ARBA" id="ARBA00022827"/>
    </source>
</evidence>
<evidence type="ECO:0000256" key="4">
    <source>
        <dbReference type="ARBA" id="ARBA00023002"/>
    </source>
</evidence>
<dbReference type="InterPro" id="IPR051209">
    <property type="entry name" value="FAD-bind_Monooxygenase_sf"/>
</dbReference>
<gene>
    <name evidence="5" type="ORF">IEQ31_30060</name>
</gene>